<dbReference type="PROSITE" id="PS51029">
    <property type="entry name" value="MADF"/>
    <property type="match status" value="1"/>
</dbReference>
<proteinExistence type="predicted"/>
<dbReference type="InterPro" id="IPR006578">
    <property type="entry name" value="MADF-dom"/>
</dbReference>
<gene>
    <name evidence="3" type="ORF">O3G_MSEX006966</name>
</gene>
<evidence type="ECO:0000313" key="4">
    <source>
        <dbReference type="Proteomes" id="UP000791440"/>
    </source>
</evidence>
<dbReference type="PANTHER" id="PTHR21505:SF12">
    <property type="entry name" value="MADF DOMAIN-CONTAINING PROTEIN-RELATED"/>
    <property type="match status" value="1"/>
</dbReference>
<comment type="caution">
    <text evidence="3">The sequence shown here is derived from an EMBL/GenBank/DDBJ whole genome shotgun (WGS) entry which is preliminary data.</text>
</comment>
<reference evidence="3" key="1">
    <citation type="journal article" date="2016" name="Insect Biochem. Mol. Biol.">
        <title>Multifaceted biological insights from a draft genome sequence of the tobacco hornworm moth, Manduca sexta.</title>
        <authorList>
            <person name="Kanost M.R."/>
            <person name="Arrese E.L."/>
            <person name="Cao X."/>
            <person name="Chen Y.R."/>
            <person name="Chellapilla S."/>
            <person name="Goldsmith M.R."/>
            <person name="Grosse-Wilde E."/>
            <person name="Heckel D.G."/>
            <person name="Herndon N."/>
            <person name="Jiang H."/>
            <person name="Papanicolaou A."/>
            <person name="Qu J."/>
            <person name="Soulages J.L."/>
            <person name="Vogel H."/>
            <person name="Walters J."/>
            <person name="Waterhouse R.M."/>
            <person name="Ahn S.J."/>
            <person name="Almeida F.C."/>
            <person name="An C."/>
            <person name="Aqrawi P."/>
            <person name="Bretschneider A."/>
            <person name="Bryant W.B."/>
            <person name="Bucks S."/>
            <person name="Chao H."/>
            <person name="Chevignon G."/>
            <person name="Christen J.M."/>
            <person name="Clarke D.F."/>
            <person name="Dittmer N.T."/>
            <person name="Ferguson L.C.F."/>
            <person name="Garavelou S."/>
            <person name="Gordon K.H.J."/>
            <person name="Gunaratna R.T."/>
            <person name="Han Y."/>
            <person name="Hauser F."/>
            <person name="He Y."/>
            <person name="Heidel-Fischer H."/>
            <person name="Hirsh A."/>
            <person name="Hu Y."/>
            <person name="Jiang H."/>
            <person name="Kalra D."/>
            <person name="Klinner C."/>
            <person name="Konig C."/>
            <person name="Kovar C."/>
            <person name="Kroll A.R."/>
            <person name="Kuwar S.S."/>
            <person name="Lee S.L."/>
            <person name="Lehman R."/>
            <person name="Li K."/>
            <person name="Li Z."/>
            <person name="Liang H."/>
            <person name="Lovelace S."/>
            <person name="Lu Z."/>
            <person name="Mansfield J.H."/>
            <person name="McCulloch K.J."/>
            <person name="Mathew T."/>
            <person name="Morton B."/>
            <person name="Muzny D.M."/>
            <person name="Neunemann D."/>
            <person name="Ongeri F."/>
            <person name="Pauchet Y."/>
            <person name="Pu L.L."/>
            <person name="Pyrousis I."/>
            <person name="Rao X.J."/>
            <person name="Redding A."/>
            <person name="Roesel C."/>
            <person name="Sanchez-Gracia A."/>
            <person name="Schaack S."/>
            <person name="Shukla A."/>
            <person name="Tetreau G."/>
            <person name="Wang Y."/>
            <person name="Xiong G.H."/>
            <person name="Traut W."/>
            <person name="Walsh T.K."/>
            <person name="Worley K.C."/>
            <person name="Wu D."/>
            <person name="Wu W."/>
            <person name="Wu Y.Q."/>
            <person name="Zhang X."/>
            <person name="Zou Z."/>
            <person name="Zucker H."/>
            <person name="Briscoe A.D."/>
            <person name="Burmester T."/>
            <person name="Clem R.J."/>
            <person name="Feyereisen R."/>
            <person name="Grimmelikhuijzen C.J.P."/>
            <person name="Hamodrakas S.J."/>
            <person name="Hansson B.S."/>
            <person name="Huguet E."/>
            <person name="Jermiin L.S."/>
            <person name="Lan Q."/>
            <person name="Lehman H.K."/>
            <person name="Lorenzen M."/>
            <person name="Merzendorfer H."/>
            <person name="Michalopoulos I."/>
            <person name="Morton D.B."/>
            <person name="Muthukrishnan S."/>
            <person name="Oakeshott J.G."/>
            <person name="Palmer W."/>
            <person name="Park Y."/>
            <person name="Passarelli A.L."/>
            <person name="Rozas J."/>
            <person name="Schwartz L.M."/>
            <person name="Smith W."/>
            <person name="Southgate A."/>
            <person name="Vilcinskas A."/>
            <person name="Vogt R."/>
            <person name="Wang P."/>
            <person name="Werren J."/>
            <person name="Yu X.Q."/>
            <person name="Zhou J.J."/>
            <person name="Brown S.J."/>
            <person name="Scherer S.E."/>
            <person name="Richards S."/>
            <person name="Blissard G.W."/>
        </authorList>
    </citation>
    <scope>NUCLEOTIDE SEQUENCE</scope>
</reference>
<organism evidence="3 4">
    <name type="scientific">Manduca sexta</name>
    <name type="common">Tobacco hawkmoth</name>
    <name type="synonym">Tobacco hornworm</name>
    <dbReference type="NCBI Taxonomy" id="7130"/>
    <lineage>
        <taxon>Eukaryota</taxon>
        <taxon>Metazoa</taxon>
        <taxon>Ecdysozoa</taxon>
        <taxon>Arthropoda</taxon>
        <taxon>Hexapoda</taxon>
        <taxon>Insecta</taxon>
        <taxon>Pterygota</taxon>
        <taxon>Neoptera</taxon>
        <taxon>Endopterygota</taxon>
        <taxon>Lepidoptera</taxon>
        <taxon>Glossata</taxon>
        <taxon>Ditrysia</taxon>
        <taxon>Bombycoidea</taxon>
        <taxon>Sphingidae</taxon>
        <taxon>Sphinginae</taxon>
        <taxon>Sphingini</taxon>
        <taxon>Manduca</taxon>
    </lineage>
</organism>
<dbReference type="Proteomes" id="UP000791440">
    <property type="component" value="Unassembled WGS sequence"/>
</dbReference>
<accession>A0A921Z4F0</accession>
<feature type="region of interest" description="Disordered" evidence="1">
    <location>
        <begin position="162"/>
        <end position="199"/>
    </location>
</feature>
<dbReference type="AlphaFoldDB" id="A0A921Z4F0"/>
<dbReference type="SMART" id="SM00595">
    <property type="entry name" value="MADF"/>
    <property type="match status" value="1"/>
</dbReference>
<reference evidence="3" key="2">
    <citation type="submission" date="2020-12" db="EMBL/GenBank/DDBJ databases">
        <authorList>
            <person name="Kanost M."/>
        </authorList>
    </citation>
    <scope>NUCLEOTIDE SEQUENCE</scope>
</reference>
<dbReference type="EMBL" id="JH668400">
    <property type="protein sequence ID" value="KAG6451139.1"/>
    <property type="molecule type" value="Genomic_DNA"/>
</dbReference>
<dbReference type="PANTHER" id="PTHR21505">
    <property type="entry name" value="MADF DOMAIN-CONTAINING PROTEIN-RELATED"/>
    <property type="match status" value="1"/>
</dbReference>
<evidence type="ECO:0000256" key="1">
    <source>
        <dbReference type="SAM" id="MobiDB-lite"/>
    </source>
</evidence>
<dbReference type="OrthoDB" id="6577442at2759"/>
<name>A0A921Z4F0_MANSE</name>
<sequence length="270" mass="31702">MAEPTQNAILRISDEKTLLLIELYHREECLWNTSLEDYKNREKRSEAVARIAKELKIKNFGPRHVVIKFKNLRNSYCQELKKMSNSLNAANGEDYECYKPRVFWFNKMDSFLRPHLQSTKSFVHNLPHLDTERGDEVEEWVQMTNPEDVLLPDTNYLEPSCSETDEYEIRSRKRNVSSDTRSSKRIRTEDYEPGNPSQTLRDISSQLTEMLAHNDCFDNFSRYVASLLRTLPMQKALMLQSKIVEMITAAGIEDCENETAQYTDKRPFQR</sequence>
<evidence type="ECO:0000313" key="3">
    <source>
        <dbReference type="EMBL" id="KAG6451139.1"/>
    </source>
</evidence>
<evidence type="ECO:0000259" key="2">
    <source>
        <dbReference type="PROSITE" id="PS51029"/>
    </source>
</evidence>
<feature type="domain" description="MADF" evidence="2">
    <location>
        <begin position="19"/>
        <end position="117"/>
    </location>
</feature>
<dbReference type="Pfam" id="PF10545">
    <property type="entry name" value="MADF_DNA_bdg"/>
    <property type="match status" value="1"/>
</dbReference>
<keyword evidence="4" id="KW-1185">Reference proteome</keyword>
<protein>
    <recommendedName>
        <fullName evidence="2">MADF domain-containing protein</fullName>
    </recommendedName>
</protein>